<dbReference type="EMBL" id="KV875523">
    <property type="protein sequence ID" value="RZR71362.1"/>
    <property type="molecule type" value="Genomic_DNA"/>
</dbReference>
<keyword evidence="2" id="KW-0812">Transmembrane</keyword>
<accession>A0A445MAS2</accession>
<feature type="transmembrane region" description="Helical" evidence="2">
    <location>
        <begin position="211"/>
        <end position="229"/>
    </location>
</feature>
<proteinExistence type="predicted"/>
<keyword evidence="1" id="KW-0175">Coiled coil</keyword>
<evidence type="ECO:0000313" key="3">
    <source>
        <dbReference type="EMBL" id="RZR71362.1"/>
    </source>
</evidence>
<keyword evidence="2" id="KW-0472">Membrane</keyword>
<evidence type="ECO:0000256" key="1">
    <source>
        <dbReference type="SAM" id="Coils"/>
    </source>
</evidence>
<organism evidence="3">
    <name type="scientific">Ensete ventricosum</name>
    <name type="common">Abyssinian banana</name>
    <name type="synonym">Musa ensete</name>
    <dbReference type="NCBI Taxonomy" id="4639"/>
    <lineage>
        <taxon>Eukaryota</taxon>
        <taxon>Viridiplantae</taxon>
        <taxon>Streptophyta</taxon>
        <taxon>Embryophyta</taxon>
        <taxon>Tracheophyta</taxon>
        <taxon>Spermatophyta</taxon>
        <taxon>Magnoliopsida</taxon>
        <taxon>Liliopsida</taxon>
        <taxon>Zingiberales</taxon>
        <taxon>Musaceae</taxon>
        <taxon>Ensete</taxon>
    </lineage>
</organism>
<feature type="coiled-coil region" evidence="1">
    <location>
        <begin position="5"/>
        <end position="100"/>
    </location>
</feature>
<feature type="transmembrane region" description="Helical" evidence="2">
    <location>
        <begin position="113"/>
        <end position="133"/>
    </location>
</feature>
<keyword evidence="2" id="KW-1133">Transmembrane helix</keyword>
<dbReference type="Proteomes" id="UP000290560">
    <property type="component" value="Unassembled WGS sequence"/>
</dbReference>
<name>A0A445MAS2_ENSVE</name>
<dbReference type="Gene3D" id="1.10.287.1490">
    <property type="match status" value="1"/>
</dbReference>
<evidence type="ECO:0000256" key="2">
    <source>
        <dbReference type="SAM" id="Phobius"/>
    </source>
</evidence>
<sequence>MGNRASLLEAELEKLKSERDSEQLARARQRVDKLEADNAKLRSGLDELSGRLEEADKELNELWEGLVESQRQLREQKVDRHKADDELLKLMRENESLKAELPGRSITNYKQSVPAFFGVVAVFMVETIIYALVPFLGLGLDVVWWCQEPLPLIWRKILVRVEFRGIIGGRERLKSGPSILLLDDPEVDPWGCSVRGRFCSSRFSTIRVSAAMKWFALYIISGIVVGGFSTKDQNSLDGRIPIKKAWITKEGYASGIARVSVANLLTN</sequence>
<dbReference type="AlphaFoldDB" id="A0A445MAS2"/>
<protein>
    <submittedName>
        <fullName evidence="3">Uncharacterized protein</fullName>
    </submittedName>
</protein>
<gene>
    <name evidence="3" type="ORF">BHM03_00004840</name>
</gene>
<reference evidence="3" key="1">
    <citation type="journal article" date="2018" name="Data Brief">
        <title>Genome sequence data from 17 accessions of Ensete ventricosum, a staple food crop for millions in Ethiopia.</title>
        <authorList>
            <person name="Yemataw Z."/>
            <person name="Muzemil S."/>
            <person name="Ambachew D."/>
            <person name="Tripathi L."/>
            <person name="Tesfaye K."/>
            <person name="Chala A."/>
            <person name="Farbos A."/>
            <person name="O'Neill P."/>
            <person name="Moore K."/>
            <person name="Grant M."/>
            <person name="Studholme D.J."/>
        </authorList>
    </citation>
    <scope>NUCLEOTIDE SEQUENCE [LARGE SCALE GENOMIC DNA]</scope>
    <source>
        <tissue evidence="3">Leaf</tissue>
    </source>
</reference>